<dbReference type="AlphaFoldDB" id="A0A485KP99"/>
<dbReference type="EMBL" id="CAADRA010005197">
    <property type="protein sequence ID" value="VFT86855.1"/>
    <property type="molecule type" value="Genomic_DNA"/>
</dbReference>
<proteinExistence type="predicted"/>
<evidence type="ECO:0000313" key="3">
    <source>
        <dbReference type="Proteomes" id="UP000332933"/>
    </source>
</evidence>
<reference evidence="1" key="2">
    <citation type="submission" date="2019-06" db="EMBL/GenBank/DDBJ databases">
        <title>Genomics analysis of Aphanomyces spp. identifies a new class of oomycete effector associated with host adaptation.</title>
        <authorList>
            <person name="Gaulin E."/>
        </authorList>
    </citation>
    <scope>NUCLEOTIDE SEQUENCE</scope>
    <source>
        <strain evidence="1">CBS 578.67</strain>
    </source>
</reference>
<name>A0A485KP99_9STRA</name>
<evidence type="ECO:0000313" key="2">
    <source>
        <dbReference type="EMBL" id="VFT86855.1"/>
    </source>
</evidence>
<dbReference type="Proteomes" id="UP000332933">
    <property type="component" value="Unassembled WGS sequence"/>
</dbReference>
<accession>A0A485KP99</accession>
<reference evidence="2 3" key="1">
    <citation type="submission" date="2019-03" db="EMBL/GenBank/DDBJ databases">
        <authorList>
            <person name="Gaulin E."/>
            <person name="Dumas B."/>
        </authorList>
    </citation>
    <scope>NUCLEOTIDE SEQUENCE [LARGE SCALE GENOMIC DNA]</scope>
    <source>
        <strain evidence="2">CBS 568.67</strain>
    </source>
</reference>
<protein>
    <submittedName>
        <fullName evidence="2">Aste57867_9977 protein</fullName>
    </submittedName>
</protein>
<dbReference type="EMBL" id="VJMH01005176">
    <property type="protein sequence ID" value="KAF0699435.1"/>
    <property type="molecule type" value="Genomic_DNA"/>
</dbReference>
<gene>
    <name evidence="2" type="primary">Aste57867_9977</name>
    <name evidence="1" type="ORF">As57867_009938</name>
    <name evidence="2" type="ORF">ASTE57867_9977</name>
</gene>
<keyword evidence="3" id="KW-1185">Reference proteome</keyword>
<sequence length="111" mass="11997">MNTTLGSIIKHINNDSLAMKDVNKSTPVWTASIMIATGAGFGYAMNKGQVHLPSLIQGQMSFERFTMMKLFVAELGNSFASNAIFRTINPAAFDEIQKQCACDPSHAAVLA</sequence>
<dbReference type="OrthoDB" id="10254418at2759"/>
<evidence type="ECO:0000313" key="1">
    <source>
        <dbReference type="EMBL" id="KAF0699435.1"/>
    </source>
</evidence>
<organism evidence="2 3">
    <name type="scientific">Aphanomyces stellatus</name>
    <dbReference type="NCBI Taxonomy" id="120398"/>
    <lineage>
        <taxon>Eukaryota</taxon>
        <taxon>Sar</taxon>
        <taxon>Stramenopiles</taxon>
        <taxon>Oomycota</taxon>
        <taxon>Saprolegniomycetes</taxon>
        <taxon>Saprolegniales</taxon>
        <taxon>Verrucalvaceae</taxon>
        <taxon>Aphanomyces</taxon>
    </lineage>
</organism>